<evidence type="ECO:0000313" key="2">
    <source>
        <dbReference type="Proteomes" id="UP000233837"/>
    </source>
</evidence>
<organism evidence="1 2">
    <name type="scientific">Dendrobium catenatum</name>
    <dbReference type="NCBI Taxonomy" id="906689"/>
    <lineage>
        <taxon>Eukaryota</taxon>
        <taxon>Viridiplantae</taxon>
        <taxon>Streptophyta</taxon>
        <taxon>Embryophyta</taxon>
        <taxon>Tracheophyta</taxon>
        <taxon>Spermatophyta</taxon>
        <taxon>Magnoliopsida</taxon>
        <taxon>Liliopsida</taxon>
        <taxon>Asparagales</taxon>
        <taxon>Orchidaceae</taxon>
        <taxon>Epidendroideae</taxon>
        <taxon>Malaxideae</taxon>
        <taxon>Dendrobiinae</taxon>
        <taxon>Dendrobium</taxon>
    </lineage>
</organism>
<name>A0A2I0VWF6_9ASPA</name>
<dbReference type="EMBL" id="KZ503168">
    <property type="protein sequence ID" value="PKU67744.1"/>
    <property type="molecule type" value="Genomic_DNA"/>
</dbReference>
<proteinExistence type="predicted"/>
<gene>
    <name evidence="1" type="ORF">MA16_Dca013774</name>
</gene>
<sequence length="255" mass="26572">MGGSGCAILFLEGSFKSMSFLEALLNLNGCGESDKVVNSVSCDVRDGAPISIPEIGNVLVCDNNVSNAIDVAINIVSNLSKDSILNFVVVEASKPDLVLSGLPDVSITYADALVARDVQSLVLVGISALVGCNNLSDLNSVGGDAVLAINYSLNLRDSPSSGKDTEVLRDNSEELHLIVEPECNPLVVCDVALNGSSPPVQSDEFLVEVLVNLTSSNALVGHVGGRSGDSVRMQTDWLVLSSPSSSEAEEDVILP</sequence>
<reference evidence="1 2" key="2">
    <citation type="journal article" date="2017" name="Nature">
        <title>The Apostasia genome and the evolution of orchids.</title>
        <authorList>
            <person name="Zhang G.Q."/>
            <person name="Liu K.W."/>
            <person name="Li Z."/>
            <person name="Lohaus R."/>
            <person name="Hsiao Y.Y."/>
            <person name="Niu S.C."/>
            <person name="Wang J.Y."/>
            <person name="Lin Y.C."/>
            <person name="Xu Q."/>
            <person name="Chen L.J."/>
            <person name="Yoshida K."/>
            <person name="Fujiwara S."/>
            <person name="Wang Z.W."/>
            <person name="Zhang Y.Q."/>
            <person name="Mitsuda N."/>
            <person name="Wang M."/>
            <person name="Liu G.H."/>
            <person name="Pecoraro L."/>
            <person name="Huang H.X."/>
            <person name="Xiao X.J."/>
            <person name="Lin M."/>
            <person name="Wu X.Y."/>
            <person name="Wu W.L."/>
            <person name="Chen Y.Y."/>
            <person name="Chang S.B."/>
            <person name="Sakamoto S."/>
            <person name="Ohme-Takagi M."/>
            <person name="Yagi M."/>
            <person name="Zeng S.J."/>
            <person name="Shen C.Y."/>
            <person name="Yeh C.M."/>
            <person name="Luo Y.B."/>
            <person name="Tsai W.C."/>
            <person name="Van de Peer Y."/>
            <person name="Liu Z.J."/>
        </authorList>
    </citation>
    <scope>NUCLEOTIDE SEQUENCE [LARGE SCALE GENOMIC DNA]</scope>
    <source>
        <tissue evidence="1">The whole plant</tissue>
    </source>
</reference>
<keyword evidence="2" id="KW-1185">Reference proteome</keyword>
<dbReference type="AlphaFoldDB" id="A0A2I0VWF6"/>
<evidence type="ECO:0000313" key="1">
    <source>
        <dbReference type="EMBL" id="PKU67744.1"/>
    </source>
</evidence>
<dbReference type="Proteomes" id="UP000233837">
    <property type="component" value="Unassembled WGS sequence"/>
</dbReference>
<reference evidence="1 2" key="1">
    <citation type="journal article" date="2016" name="Sci. Rep.">
        <title>The Dendrobium catenatum Lindl. genome sequence provides insights into polysaccharide synthase, floral development and adaptive evolution.</title>
        <authorList>
            <person name="Zhang G.Q."/>
            <person name="Xu Q."/>
            <person name="Bian C."/>
            <person name="Tsai W.C."/>
            <person name="Yeh C.M."/>
            <person name="Liu K.W."/>
            <person name="Yoshida K."/>
            <person name="Zhang L.S."/>
            <person name="Chang S.B."/>
            <person name="Chen F."/>
            <person name="Shi Y."/>
            <person name="Su Y.Y."/>
            <person name="Zhang Y.Q."/>
            <person name="Chen L.J."/>
            <person name="Yin Y."/>
            <person name="Lin M."/>
            <person name="Huang H."/>
            <person name="Deng H."/>
            <person name="Wang Z.W."/>
            <person name="Zhu S.L."/>
            <person name="Zhao X."/>
            <person name="Deng C."/>
            <person name="Niu S.C."/>
            <person name="Huang J."/>
            <person name="Wang M."/>
            <person name="Liu G.H."/>
            <person name="Yang H.J."/>
            <person name="Xiao X.J."/>
            <person name="Hsiao Y.Y."/>
            <person name="Wu W.L."/>
            <person name="Chen Y.Y."/>
            <person name="Mitsuda N."/>
            <person name="Ohme-Takagi M."/>
            <person name="Luo Y.B."/>
            <person name="Van de Peer Y."/>
            <person name="Liu Z.J."/>
        </authorList>
    </citation>
    <scope>NUCLEOTIDE SEQUENCE [LARGE SCALE GENOMIC DNA]</scope>
    <source>
        <tissue evidence="1">The whole plant</tissue>
    </source>
</reference>
<protein>
    <submittedName>
        <fullName evidence="1">Uncharacterized protein</fullName>
    </submittedName>
</protein>
<accession>A0A2I0VWF6</accession>